<sequence length="141" mass="15238">MTAAAVQRVSDGLAEFFARLGPLERHCPFCKIVRGEEPATIVREWPHALAIVPLNPVVDGHLLVLPKRHVVNAAEDLDVTAGTARCAGELARETGNGNLITSIGPEATQTVFHLHWHVVPRAEGDGLHLPWTGQHTSKEPA</sequence>
<dbReference type="InterPro" id="IPR036265">
    <property type="entry name" value="HIT-like_sf"/>
</dbReference>
<dbReference type="PROSITE" id="PS51084">
    <property type="entry name" value="HIT_2"/>
    <property type="match status" value="1"/>
</dbReference>
<dbReference type="Proteomes" id="UP001500443">
    <property type="component" value="Unassembled WGS sequence"/>
</dbReference>
<proteinExistence type="predicted"/>
<organism evidence="3 4">
    <name type="scientific">Streptomyces synnematoformans</name>
    <dbReference type="NCBI Taxonomy" id="415721"/>
    <lineage>
        <taxon>Bacteria</taxon>
        <taxon>Bacillati</taxon>
        <taxon>Actinomycetota</taxon>
        <taxon>Actinomycetes</taxon>
        <taxon>Kitasatosporales</taxon>
        <taxon>Streptomycetaceae</taxon>
        <taxon>Streptomyces</taxon>
    </lineage>
</organism>
<protein>
    <recommendedName>
        <fullName evidence="2">HIT domain-containing protein</fullName>
    </recommendedName>
</protein>
<name>A0ABP5J0N6_9ACTN</name>
<dbReference type="Gene3D" id="3.30.428.10">
    <property type="entry name" value="HIT-like"/>
    <property type="match status" value="1"/>
</dbReference>
<evidence type="ECO:0000313" key="4">
    <source>
        <dbReference type="Proteomes" id="UP001500443"/>
    </source>
</evidence>
<dbReference type="PRINTS" id="PR00332">
    <property type="entry name" value="HISTRIAD"/>
</dbReference>
<evidence type="ECO:0000313" key="3">
    <source>
        <dbReference type="EMBL" id="GAA2108009.1"/>
    </source>
</evidence>
<keyword evidence="4" id="KW-1185">Reference proteome</keyword>
<dbReference type="PANTHER" id="PTHR46648:SF1">
    <property type="entry name" value="ADENOSINE 5'-MONOPHOSPHORAMIDASE HNT1"/>
    <property type="match status" value="1"/>
</dbReference>
<dbReference type="InterPro" id="IPR011146">
    <property type="entry name" value="HIT-like"/>
</dbReference>
<dbReference type="EMBL" id="BAAAPF010000003">
    <property type="protein sequence ID" value="GAA2108009.1"/>
    <property type="molecule type" value="Genomic_DNA"/>
</dbReference>
<dbReference type="InterPro" id="IPR001310">
    <property type="entry name" value="Histidine_triad_HIT"/>
</dbReference>
<dbReference type="PANTHER" id="PTHR46648">
    <property type="entry name" value="HIT FAMILY PROTEIN 1"/>
    <property type="match status" value="1"/>
</dbReference>
<evidence type="ECO:0000256" key="1">
    <source>
        <dbReference type="PROSITE-ProRule" id="PRU00464"/>
    </source>
</evidence>
<accession>A0ABP5J0N6</accession>
<feature type="domain" description="HIT" evidence="2">
    <location>
        <begin position="28"/>
        <end position="128"/>
    </location>
</feature>
<gene>
    <name evidence="3" type="ORF">GCM10009802_03540</name>
</gene>
<reference evidence="4" key="1">
    <citation type="journal article" date="2019" name="Int. J. Syst. Evol. Microbiol.">
        <title>The Global Catalogue of Microorganisms (GCM) 10K type strain sequencing project: providing services to taxonomists for standard genome sequencing and annotation.</title>
        <authorList>
            <consortium name="The Broad Institute Genomics Platform"/>
            <consortium name="The Broad Institute Genome Sequencing Center for Infectious Disease"/>
            <person name="Wu L."/>
            <person name="Ma J."/>
        </authorList>
    </citation>
    <scope>NUCLEOTIDE SEQUENCE [LARGE SCALE GENOMIC DNA]</scope>
    <source>
        <strain evidence="4">JCM 15481</strain>
    </source>
</reference>
<dbReference type="SUPFAM" id="SSF54197">
    <property type="entry name" value="HIT-like"/>
    <property type="match status" value="1"/>
</dbReference>
<feature type="short sequence motif" description="Histidine triad motif" evidence="1">
    <location>
        <begin position="113"/>
        <end position="117"/>
    </location>
</feature>
<evidence type="ECO:0000259" key="2">
    <source>
        <dbReference type="PROSITE" id="PS51084"/>
    </source>
</evidence>
<dbReference type="Pfam" id="PF01230">
    <property type="entry name" value="HIT"/>
    <property type="match status" value="1"/>
</dbReference>
<comment type="caution">
    <text evidence="3">The sequence shown here is derived from an EMBL/GenBank/DDBJ whole genome shotgun (WGS) entry which is preliminary data.</text>
</comment>